<organism evidence="2 3">
    <name type="scientific">Aerophobetes bacterium</name>
    <dbReference type="NCBI Taxonomy" id="2030807"/>
    <lineage>
        <taxon>Bacteria</taxon>
        <taxon>Candidatus Aerophobota</taxon>
    </lineage>
</organism>
<evidence type="ECO:0000256" key="1">
    <source>
        <dbReference type="SAM" id="Coils"/>
    </source>
</evidence>
<evidence type="ECO:0000313" key="2">
    <source>
        <dbReference type="EMBL" id="RLE10725.1"/>
    </source>
</evidence>
<dbReference type="EMBL" id="QMPZ01000003">
    <property type="protein sequence ID" value="RLE10725.1"/>
    <property type="molecule type" value="Genomic_DNA"/>
</dbReference>
<reference evidence="2 3" key="1">
    <citation type="submission" date="2018-06" db="EMBL/GenBank/DDBJ databases">
        <title>Extensive metabolic versatility and redundancy in microbially diverse, dynamic hydrothermal sediments.</title>
        <authorList>
            <person name="Dombrowski N."/>
            <person name="Teske A."/>
            <person name="Baker B.J."/>
        </authorList>
    </citation>
    <scope>NUCLEOTIDE SEQUENCE [LARGE SCALE GENOMIC DNA]</scope>
    <source>
        <strain evidence="2">B47_G16</strain>
    </source>
</reference>
<protein>
    <recommendedName>
        <fullName evidence="4">Cell division protein FtsL</fullName>
    </recommendedName>
</protein>
<gene>
    <name evidence="2" type="ORF">DRJ00_00600</name>
</gene>
<comment type="caution">
    <text evidence="2">The sequence shown here is derived from an EMBL/GenBank/DDBJ whole genome shotgun (WGS) entry which is preliminary data.</text>
</comment>
<dbReference type="Proteomes" id="UP000279422">
    <property type="component" value="Unassembled WGS sequence"/>
</dbReference>
<sequence length="166" mass="19779">MKWFLLILIFVFAVVGTEIYQNVELVRDSYNIQKLKRRIEKLKKENELLRVKISNSLSLKNLGRYAREELKLSNPREVRILKTFREEKVKSSRQNQRKWSLLGGWPGQKLKFLFDGIENLKVFMIERLKRLIKRRAYLGRKRNEDSCSNPSYPNFASVCPHRSSSF</sequence>
<evidence type="ECO:0008006" key="4">
    <source>
        <dbReference type="Google" id="ProtNLM"/>
    </source>
</evidence>
<name>A0A497E610_UNCAE</name>
<keyword evidence="1" id="KW-0175">Coiled coil</keyword>
<accession>A0A497E610</accession>
<feature type="coiled-coil region" evidence="1">
    <location>
        <begin position="25"/>
        <end position="52"/>
    </location>
</feature>
<dbReference type="AlphaFoldDB" id="A0A497E610"/>
<evidence type="ECO:0000313" key="3">
    <source>
        <dbReference type="Proteomes" id="UP000279422"/>
    </source>
</evidence>
<proteinExistence type="predicted"/>